<sequence>MKRVLSIILFFLMAVAMQPEAKAQCAMCTANAEMGVKNGNTQTKGLNSGVLYLLAAPFLLAGVVGTVWYTSYRKKSTPNVA</sequence>
<name>A0ABW9J6B3_9SPHI</name>
<proteinExistence type="predicted"/>
<feature type="chain" id="PRO_5045578126" evidence="2">
    <location>
        <begin position="24"/>
        <end position="81"/>
    </location>
</feature>
<protein>
    <submittedName>
        <fullName evidence="3">Uncharacterized protein</fullName>
    </submittedName>
</protein>
<keyword evidence="2" id="KW-0732">Signal</keyword>
<dbReference type="Proteomes" id="UP001517247">
    <property type="component" value="Unassembled WGS sequence"/>
</dbReference>
<evidence type="ECO:0000313" key="4">
    <source>
        <dbReference type="Proteomes" id="UP001517247"/>
    </source>
</evidence>
<organism evidence="3 4">
    <name type="scientific">Pedobacter ureilyticus</name>
    <dbReference type="NCBI Taxonomy" id="1393051"/>
    <lineage>
        <taxon>Bacteria</taxon>
        <taxon>Pseudomonadati</taxon>
        <taxon>Bacteroidota</taxon>
        <taxon>Sphingobacteriia</taxon>
        <taxon>Sphingobacteriales</taxon>
        <taxon>Sphingobacteriaceae</taxon>
        <taxon>Pedobacter</taxon>
    </lineage>
</organism>
<keyword evidence="1" id="KW-1133">Transmembrane helix</keyword>
<accession>A0ABW9J6B3</accession>
<gene>
    <name evidence="3" type="ORF">E6A44_009185</name>
</gene>
<feature type="transmembrane region" description="Helical" evidence="1">
    <location>
        <begin position="49"/>
        <end position="69"/>
    </location>
</feature>
<evidence type="ECO:0000256" key="1">
    <source>
        <dbReference type="SAM" id="Phobius"/>
    </source>
</evidence>
<evidence type="ECO:0000313" key="3">
    <source>
        <dbReference type="EMBL" id="MFN0255745.1"/>
    </source>
</evidence>
<keyword evidence="1" id="KW-0472">Membrane</keyword>
<keyword evidence="1" id="KW-0812">Transmembrane</keyword>
<feature type="signal peptide" evidence="2">
    <location>
        <begin position="1"/>
        <end position="23"/>
    </location>
</feature>
<dbReference type="RefSeq" id="WP_138722871.1">
    <property type="nucleotide sequence ID" value="NZ_SSHJ02000006.1"/>
</dbReference>
<dbReference type="EMBL" id="SSHJ02000006">
    <property type="protein sequence ID" value="MFN0255745.1"/>
    <property type="molecule type" value="Genomic_DNA"/>
</dbReference>
<evidence type="ECO:0000256" key="2">
    <source>
        <dbReference type="SAM" id="SignalP"/>
    </source>
</evidence>
<comment type="caution">
    <text evidence="3">The sequence shown here is derived from an EMBL/GenBank/DDBJ whole genome shotgun (WGS) entry which is preliminary data.</text>
</comment>
<keyword evidence="4" id="KW-1185">Reference proteome</keyword>
<reference evidence="3 4" key="1">
    <citation type="submission" date="2024-12" db="EMBL/GenBank/DDBJ databases">
        <authorList>
            <person name="Hu S."/>
        </authorList>
    </citation>
    <scope>NUCLEOTIDE SEQUENCE [LARGE SCALE GENOMIC DNA]</scope>
    <source>
        <strain evidence="3 4">THG-T11</strain>
    </source>
</reference>